<sequence>MPLHLLGKKSWNVYNEDNVSRVRRDEADARAREEAAEQRMQEQDAARRMALLRGEEPPPALPEPDEDHLDRRRGDDVGGASRGHKRRRLKGEDDTDREVRYAREDAEAGERMREGMRERSGKGDDRPLQDGAGHIQLFSAPEERGKGRTKESKEEREQRRKKEQEEQQQQGMRFTDAAGYRSGASKPWYTASDVRHDESRTANELMLADIQGKDVWGNEDPRRKEREQNRIVSNDPFAMMQRAQKQLKQSEGDREKWKRERDRELQELKWEDERKQRRERKQERRSRRRDDDEDEGLEGFSLDSPAKELRSRRNDHDRHRRHHHHRSHRHRSDRSRSRSRDRERR</sequence>
<dbReference type="AlphaFoldDB" id="A0AB34KGB7"/>
<accession>A0AB34KGB7</accession>
<evidence type="ECO:0000313" key="3">
    <source>
        <dbReference type="EMBL" id="KAL1583768.1"/>
    </source>
</evidence>
<feature type="region of interest" description="Disordered" evidence="1">
    <location>
        <begin position="21"/>
        <end position="345"/>
    </location>
</feature>
<feature type="compositionally biased region" description="Basic and acidic residues" evidence="1">
    <location>
        <begin position="141"/>
        <end position="165"/>
    </location>
</feature>
<dbReference type="PANTHER" id="PTHR22093:SF0">
    <property type="entry name" value="LEUKOCYTE RECEPTOR CLUSTER MEMBER 1"/>
    <property type="match status" value="1"/>
</dbReference>
<reference evidence="3 4" key="1">
    <citation type="journal article" date="2020" name="Microbiol. Resour. Announc.">
        <title>Draft Genome Sequence of a Cladosporium Species Isolated from the Mesophotic Ascidian Didemnum maculosum.</title>
        <authorList>
            <person name="Gioti A."/>
            <person name="Siaperas R."/>
            <person name="Nikolaivits E."/>
            <person name="Le Goff G."/>
            <person name="Ouazzani J."/>
            <person name="Kotoulas G."/>
            <person name="Topakas E."/>
        </authorList>
    </citation>
    <scope>NUCLEOTIDE SEQUENCE [LARGE SCALE GENOMIC DNA]</scope>
    <source>
        <strain evidence="3 4">TM138-S3</strain>
    </source>
</reference>
<name>A0AB34KGB7_9PEZI</name>
<dbReference type="InterPro" id="IPR039875">
    <property type="entry name" value="LENG1-like"/>
</dbReference>
<feature type="compositionally biased region" description="Basic residues" evidence="1">
    <location>
        <begin position="318"/>
        <end position="333"/>
    </location>
</feature>
<feature type="compositionally biased region" description="Basic and acidic residues" evidence="1">
    <location>
        <begin position="21"/>
        <end position="47"/>
    </location>
</feature>
<dbReference type="Proteomes" id="UP000803884">
    <property type="component" value="Unassembled WGS sequence"/>
</dbReference>
<feature type="compositionally biased region" description="Basic and acidic residues" evidence="1">
    <location>
        <begin position="219"/>
        <end position="229"/>
    </location>
</feature>
<feature type="compositionally biased region" description="Basic and acidic residues" evidence="1">
    <location>
        <begin position="305"/>
        <end position="317"/>
    </location>
</feature>
<dbReference type="PANTHER" id="PTHR22093">
    <property type="entry name" value="LEUKOCYTE RECEPTOR CLUSTER LRC MEMBER 1"/>
    <property type="match status" value="1"/>
</dbReference>
<dbReference type="SMART" id="SM01083">
    <property type="entry name" value="Cir_N"/>
    <property type="match status" value="1"/>
</dbReference>
<keyword evidence="4" id="KW-1185">Reference proteome</keyword>
<protein>
    <recommendedName>
        <fullName evidence="2">CBF1-interacting co-repressor CIR N-terminal domain-containing protein</fullName>
    </recommendedName>
</protein>
<dbReference type="EMBL" id="JAAQHG020000032">
    <property type="protein sequence ID" value="KAL1583768.1"/>
    <property type="molecule type" value="Genomic_DNA"/>
</dbReference>
<gene>
    <name evidence="3" type="ORF">WHR41_07466</name>
</gene>
<feature type="compositionally biased region" description="Basic and acidic residues" evidence="1">
    <location>
        <begin position="97"/>
        <end position="128"/>
    </location>
</feature>
<comment type="caution">
    <text evidence="3">The sequence shown here is derived from an EMBL/GenBank/DDBJ whole genome shotgun (WGS) entry which is preliminary data.</text>
</comment>
<evidence type="ECO:0000313" key="4">
    <source>
        <dbReference type="Proteomes" id="UP000803884"/>
    </source>
</evidence>
<organism evidence="3 4">
    <name type="scientific">Cladosporium halotolerans</name>
    <dbReference type="NCBI Taxonomy" id="1052096"/>
    <lineage>
        <taxon>Eukaryota</taxon>
        <taxon>Fungi</taxon>
        <taxon>Dikarya</taxon>
        <taxon>Ascomycota</taxon>
        <taxon>Pezizomycotina</taxon>
        <taxon>Dothideomycetes</taxon>
        <taxon>Dothideomycetidae</taxon>
        <taxon>Cladosporiales</taxon>
        <taxon>Cladosporiaceae</taxon>
        <taxon>Cladosporium</taxon>
    </lineage>
</organism>
<dbReference type="RefSeq" id="XP_069226874.1">
    <property type="nucleotide sequence ID" value="XM_069376071.1"/>
</dbReference>
<dbReference type="GeneID" id="96008909"/>
<feature type="compositionally biased region" description="Basic and acidic residues" evidence="1">
    <location>
        <begin position="248"/>
        <end position="282"/>
    </location>
</feature>
<proteinExistence type="predicted"/>
<evidence type="ECO:0000259" key="2">
    <source>
        <dbReference type="SMART" id="SM01083"/>
    </source>
</evidence>
<evidence type="ECO:0000256" key="1">
    <source>
        <dbReference type="SAM" id="MobiDB-lite"/>
    </source>
</evidence>
<dbReference type="InterPro" id="IPR019339">
    <property type="entry name" value="CIR_N_dom"/>
</dbReference>
<feature type="domain" description="CBF1-interacting co-repressor CIR N-terminal" evidence="2">
    <location>
        <begin position="10"/>
        <end position="46"/>
    </location>
</feature>
<feature type="compositionally biased region" description="Basic and acidic residues" evidence="1">
    <location>
        <begin position="334"/>
        <end position="345"/>
    </location>
</feature>